<accession>A0A433JFW7</accession>
<dbReference type="CDD" id="cd02227">
    <property type="entry name" value="cupin_TM1112-like"/>
    <property type="match status" value="1"/>
</dbReference>
<protein>
    <submittedName>
        <fullName evidence="2">Cupin domain-containing protein</fullName>
    </submittedName>
</protein>
<proteinExistence type="predicted"/>
<dbReference type="PANTHER" id="PTHR40943">
    <property type="entry name" value="CYTOPLASMIC PROTEIN-RELATED"/>
    <property type="match status" value="1"/>
</dbReference>
<evidence type="ECO:0000313" key="3">
    <source>
        <dbReference type="Proteomes" id="UP000280346"/>
    </source>
</evidence>
<dbReference type="InterPro" id="IPR014710">
    <property type="entry name" value="RmlC-like_jellyroll"/>
</dbReference>
<evidence type="ECO:0000259" key="1">
    <source>
        <dbReference type="Pfam" id="PF05899"/>
    </source>
</evidence>
<dbReference type="SUPFAM" id="SSF51182">
    <property type="entry name" value="RmlC-like cupins"/>
    <property type="match status" value="1"/>
</dbReference>
<dbReference type="RefSeq" id="WP_126994514.1">
    <property type="nucleotide sequence ID" value="NZ_CP173190.1"/>
</dbReference>
<dbReference type="Proteomes" id="UP000280346">
    <property type="component" value="Unassembled WGS sequence"/>
</dbReference>
<dbReference type="Gene3D" id="2.60.120.10">
    <property type="entry name" value="Jelly Rolls"/>
    <property type="match status" value="1"/>
</dbReference>
<dbReference type="Pfam" id="PF05899">
    <property type="entry name" value="Cupin_3"/>
    <property type="match status" value="1"/>
</dbReference>
<evidence type="ECO:0000313" key="2">
    <source>
        <dbReference type="EMBL" id="RUQ76039.1"/>
    </source>
</evidence>
<dbReference type="InterPro" id="IPR008579">
    <property type="entry name" value="UGlyAH_Cupin_dom"/>
</dbReference>
<reference evidence="2 3" key="1">
    <citation type="submission" date="2018-12" db="EMBL/GenBank/DDBJ databases">
        <authorList>
            <person name="Yang Y."/>
        </authorList>
    </citation>
    <scope>NUCLEOTIDE SEQUENCE [LARGE SCALE GENOMIC DNA]</scope>
    <source>
        <strain evidence="2 3">GSF71</strain>
    </source>
</reference>
<dbReference type="AlphaFoldDB" id="A0A433JFW7"/>
<sequence>MPQSVLRIDRNRIADDEIGKPAMFGTILSGDPREIHRNLYDGDGGRFASGVWQCTPGVVAMKDWPYDEFCILLSGRVVITPEGGLPQEYRAGDALVLPMGFTGTWDIKETVRKHYAVQKRQTALARLKTRVRGWLGSGARKGVPEAAF</sequence>
<dbReference type="InterPro" id="IPR011051">
    <property type="entry name" value="RmlC_Cupin_sf"/>
</dbReference>
<feature type="domain" description="(S)-ureidoglycine aminohydrolase cupin" evidence="1">
    <location>
        <begin position="43"/>
        <end position="115"/>
    </location>
</feature>
<organism evidence="2 3">
    <name type="scientific">Azospirillum doebereinerae</name>
    <dbReference type="NCBI Taxonomy" id="92933"/>
    <lineage>
        <taxon>Bacteria</taxon>
        <taxon>Pseudomonadati</taxon>
        <taxon>Pseudomonadota</taxon>
        <taxon>Alphaproteobacteria</taxon>
        <taxon>Rhodospirillales</taxon>
        <taxon>Azospirillaceae</taxon>
        <taxon>Azospirillum</taxon>
    </lineage>
</organism>
<dbReference type="OrthoDB" id="9799053at2"/>
<dbReference type="PANTHER" id="PTHR40943:SF1">
    <property type="entry name" value="CYTOPLASMIC PROTEIN"/>
    <property type="match status" value="1"/>
</dbReference>
<gene>
    <name evidence="2" type="ORF">EJ913_02710</name>
</gene>
<comment type="caution">
    <text evidence="2">The sequence shown here is derived from an EMBL/GenBank/DDBJ whole genome shotgun (WGS) entry which is preliminary data.</text>
</comment>
<name>A0A433JFW7_9PROT</name>
<dbReference type="EMBL" id="RZIJ01000001">
    <property type="protein sequence ID" value="RUQ76039.1"/>
    <property type="molecule type" value="Genomic_DNA"/>
</dbReference>
<keyword evidence="3" id="KW-1185">Reference proteome</keyword>